<dbReference type="Proteomes" id="UP000001693">
    <property type="component" value="Chromosome"/>
</dbReference>
<reference evidence="2 3" key="1">
    <citation type="submission" date="2008-03" db="EMBL/GenBank/DDBJ databases">
        <title>Complete sequence of Leptothrix cholodnii SP-6.</title>
        <authorList>
            <consortium name="US DOE Joint Genome Institute"/>
            <person name="Copeland A."/>
            <person name="Lucas S."/>
            <person name="Lapidus A."/>
            <person name="Glavina del Rio T."/>
            <person name="Dalin E."/>
            <person name="Tice H."/>
            <person name="Bruce D."/>
            <person name="Goodwin L."/>
            <person name="Pitluck S."/>
            <person name="Chertkov O."/>
            <person name="Brettin T."/>
            <person name="Detter J.C."/>
            <person name="Han C."/>
            <person name="Kuske C.R."/>
            <person name="Schmutz J."/>
            <person name="Larimer F."/>
            <person name="Land M."/>
            <person name="Hauser L."/>
            <person name="Kyrpides N."/>
            <person name="Lykidis A."/>
            <person name="Emerson D."/>
            <person name="Richardson P."/>
        </authorList>
    </citation>
    <scope>NUCLEOTIDE SEQUENCE [LARGE SCALE GENOMIC DNA]</scope>
    <source>
        <strain evidence="3">ATCC 51168 / LMG 8142 / SP-6</strain>
    </source>
</reference>
<protein>
    <recommendedName>
        <fullName evidence="4">Transmembrane protein</fullName>
    </recommendedName>
</protein>
<evidence type="ECO:0000313" key="2">
    <source>
        <dbReference type="EMBL" id="ACB36399.1"/>
    </source>
</evidence>
<evidence type="ECO:0000256" key="1">
    <source>
        <dbReference type="SAM" id="Phobius"/>
    </source>
</evidence>
<proteinExistence type="predicted"/>
<dbReference type="AlphaFoldDB" id="B1XXT0"/>
<name>B1XXT0_LEPCP</name>
<dbReference type="RefSeq" id="WP_012349140.1">
    <property type="nucleotide sequence ID" value="NC_010524.1"/>
</dbReference>
<gene>
    <name evidence="2" type="ordered locus">Lcho_4147</name>
</gene>
<keyword evidence="3" id="KW-1185">Reference proteome</keyword>
<evidence type="ECO:0008006" key="4">
    <source>
        <dbReference type="Google" id="ProtNLM"/>
    </source>
</evidence>
<keyword evidence="1" id="KW-0812">Transmembrane</keyword>
<keyword evidence="1" id="KW-0472">Membrane</keyword>
<evidence type="ECO:0000313" key="3">
    <source>
        <dbReference type="Proteomes" id="UP000001693"/>
    </source>
</evidence>
<dbReference type="eggNOG" id="ENOG502ZH0Y">
    <property type="taxonomic scope" value="Bacteria"/>
</dbReference>
<dbReference type="HOGENOM" id="CLU_1805414_0_0_4"/>
<accession>B1XXT0</accession>
<dbReference type="OrthoDB" id="7061131at2"/>
<feature type="transmembrane region" description="Helical" evidence="1">
    <location>
        <begin position="12"/>
        <end position="30"/>
    </location>
</feature>
<dbReference type="KEGG" id="lch:Lcho_4147"/>
<feature type="transmembrane region" description="Helical" evidence="1">
    <location>
        <begin position="36"/>
        <end position="55"/>
    </location>
</feature>
<sequence precursor="true">MTEFAESLARKIGRIDALLFFVLWSCVGLASASHAWGAVPAIVFLLLPASALVGWRGAASVRLILAGAASLRRAAFEGFGWGIAFVSSIWLWGATNSAFAAGGALDGLSPLQSEFWYALSVTLLPALGIGGLLGAVHGIAFFYLNGWLVRANPSFHRTCAKSLAGR</sequence>
<dbReference type="EMBL" id="CP001013">
    <property type="protein sequence ID" value="ACB36399.1"/>
    <property type="molecule type" value="Genomic_DNA"/>
</dbReference>
<feature type="transmembrane region" description="Helical" evidence="1">
    <location>
        <begin position="76"/>
        <end position="95"/>
    </location>
</feature>
<organism evidence="2 3">
    <name type="scientific">Leptothrix cholodnii (strain ATCC 51168 / LMG 8142 / SP-6)</name>
    <name type="common">Leptothrix discophora (strain SP-6)</name>
    <dbReference type="NCBI Taxonomy" id="395495"/>
    <lineage>
        <taxon>Bacteria</taxon>
        <taxon>Pseudomonadati</taxon>
        <taxon>Pseudomonadota</taxon>
        <taxon>Betaproteobacteria</taxon>
        <taxon>Burkholderiales</taxon>
        <taxon>Sphaerotilaceae</taxon>
        <taxon>Leptothrix</taxon>
    </lineage>
</organism>
<keyword evidence="1" id="KW-1133">Transmembrane helix</keyword>
<feature type="transmembrane region" description="Helical" evidence="1">
    <location>
        <begin position="115"/>
        <end position="144"/>
    </location>
</feature>